<dbReference type="InterPro" id="IPR005162">
    <property type="entry name" value="Retrotrans_gag_dom"/>
</dbReference>
<accession>A0A484LUL4</accession>
<proteinExistence type="predicted"/>
<evidence type="ECO:0000313" key="3">
    <source>
        <dbReference type="Proteomes" id="UP000595140"/>
    </source>
</evidence>
<sequence length="538" mass="60366">MLPTLMVNFLQQMTNALVFQPPPPQPRLITFKTLKDNGAEEFLGDRISEPQIALEWIEQTARVLQNLNIPLIDHPKFASQLLRKEAYEWWKRTDENPNTPKPWTWEFFDWAFKKEYIPARFREEKRAEFIELKQGDMTLPEYRQRFVHLAQFAPTLVSTVADRIEEFRKRLRPDLRPHVSTIQTMDFIEAYDLISKAEKDLSDYYEFNALEVCVHGVPLALNGLVEPLKVVIHAVNFEVKPVEGVGDGGKVGPGLGFGWASSRTAPLHDSGRSGVVRPLLEGLGADRPNLRGLCERANGGGHLEPFKDVHHHERVREEVVVVGGRGNRHVDHDKLCPIYWGRVHDRMGELEIFTGHDGVAVLPGFDDLGDDVEKKMAIGVSGVDGGAARGMANELGDAKLVEDKALVVEHPVLSTIVRHIVALEGEAGDAPKLLHGELNRRALDKLVEHVVLTPEVGVEGPDQRRVDLLARPRDERPKAGLMKLCVKVVVALQLRVALRDDPWGSHNPFREKGEETGACPALVFAHSEEISKKLELRG</sequence>
<organism evidence="2 3">
    <name type="scientific">Cuscuta campestris</name>
    <dbReference type="NCBI Taxonomy" id="132261"/>
    <lineage>
        <taxon>Eukaryota</taxon>
        <taxon>Viridiplantae</taxon>
        <taxon>Streptophyta</taxon>
        <taxon>Embryophyta</taxon>
        <taxon>Tracheophyta</taxon>
        <taxon>Spermatophyta</taxon>
        <taxon>Magnoliopsida</taxon>
        <taxon>eudicotyledons</taxon>
        <taxon>Gunneridae</taxon>
        <taxon>Pentapetalae</taxon>
        <taxon>asterids</taxon>
        <taxon>lamiids</taxon>
        <taxon>Solanales</taxon>
        <taxon>Convolvulaceae</taxon>
        <taxon>Cuscuteae</taxon>
        <taxon>Cuscuta</taxon>
        <taxon>Cuscuta subgen. Grammica</taxon>
        <taxon>Cuscuta sect. Cleistogrammica</taxon>
    </lineage>
</organism>
<reference evidence="2 3" key="1">
    <citation type="submission" date="2018-04" db="EMBL/GenBank/DDBJ databases">
        <authorList>
            <person name="Vogel A."/>
        </authorList>
    </citation>
    <scope>NUCLEOTIDE SEQUENCE [LARGE SCALE GENOMIC DNA]</scope>
</reference>
<dbReference type="AlphaFoldDB" id="A0A484LUL4"/>
<protein>
    <recommendedName>
        <fullName evidence="1">Retrotransposon gag domain-containing protein</fullName>
    </recommendedName>
</protein>
<dbReference type="Pfam" id="PF03732">
    <property type="entry name" value="Retrotrans_gag"/>
    <property type="match status" value="1"/>
</dbReference>
<evidence type="ECO:0000313" key="2">
    <source>
        <dbReference type="EMBL" id="VFQ80230.1"/>
    </source>
</evidence>
<dbReference type="EMBL" id="OOIL02002111">
    <property type="protein sequence ID" value="VFQ80230.1"/>
    <property type="molecule type" value="Genomic_DNA"/>
</dbReference>
<gene>
    <name evidence="2" type="ORF">CCAM_LOCUS22006</name>
</gene>
<feature type="domain" description="Retrotransposon gag" evidence="1">
    <location>
        <begin position="76"/>
        <end position="172"/>
    </location>
</feature>
<dbReference type="OrthoDB" id="2272416at2759"/>
<keyword evidence="3" id="KW-1185">Reference proteome</keyword>
<dbReference type="Proteomes" id="UP000595140">
    <property type="component" value="Unassembled WGS sequence"/>
</dbReference>
<name>A0A484LUL4_9ASTE</name>
<evidence type="ECO:0000259" key="1">
    <source>
        <dbReference type="Pfam" id="PF03732"/>
    </source>
</evidence>